<evidence type="ECO:0000259" key="2">
    <source>
        <dbReference type="Pfam" id="PF16158"/>
    </source>
</evidence>
<feature type="domain" description="Nbr1 FW" evidence="2">
    <location>
        <begin position="167"/>
        <end position="260"/>
    </location>
</feature>
<dbReference type="Gene3D" id="2.60.40.10">
    <property type="entry name" value="Immunoglobulins"/>
    <property type="match status" value="2"/>
</dbReference>
<organism evidence="3 4">
    <name type="scientific">candidate division Kazan bacterium GW2011_GWB1_45_10</name>
    <dbReference type="NCBI Taxonomy" id="1620411"/>
    <lineage>
        <taxon>Bacteria</taxon>
        <taxon>Bacteria division Kazan-3B-28</taxon>
    </lineage>
</organism>
<comment type="caution">
    <text evidence="3">The sequence shown here is derived from an EMBL/GenBank/DDBJ whole genome shotgun (WGS) entry which is preliminary data.</text>
</comment>
<dbReference type="Pfam" id="PF16158">
    <property type="entry name" value="N_BRCA1_IG"/>
    <property type="match status" value="1"/>
</dbReference>
<dbReference type="PANTHER" id="PTHR30032">
    <property type="entry name" value="N-ACETYLMURAMOYL-L-ALANINE AMIDASE-RELATED"/>
    <property type="match status" value="1"/>
</dbReference>
<evidence type="ECO:0000313" key="4">
    <source>
        <dbReference type="Proteomes" id="UP000033958"/>
    </source>
</evidence>
<feature type="domain" description="Sporulation stage II protein D amidase enhancer LytB N-terminal" evidence="1">
    <location>
        <begin position="388"/>
        <end position="476"/>
    </location>
</feature>
<evidence type="ECO:0000259" key="1">
    <source>
        <dbReference type="Pfam" id="PF08486"/>
    </source>
</evidence>
<dbReference type="InterPro" id="IPR013486">
    <property type="entry name" value="SpoIID/LytB"/>
</dbReference>
<dbReference type="GO" id="GO:0030435">
    <property type="term" value="P:sporulation resulting in formation of a cellular spore"/>
    <property type="evidence" value="ECO:0007669"/>
    <property type="project" value="InterPro"/>
</dbReference>
<accession>A0A0G1KTW2</accession>
<dbReference type="Proteomes" id="UP000033958">
    <property type="component" value="Unassembled WGS sequence"/>
</dbReference>
<evidence type="ECO:0000313" key="3">
    <source>
        <dbReference type="EMBL" id="KKT87023.1"/>
    </source>
</evidence>
<dbReference type="EMBL" id="LCJZ01000008">
    <property type="protein sequence ID" value="KKT87023.1"/>
    <property type="molecule type" value="Genomic_DNA"/>
</dbReference>
<reference evidence="3 4" key="1">
    <citation type="journal article" date="2015" name="Nature">
        <title>rRNA introns, odd ribosomes, and small enigmatic genomes across a large radiation of phyla.</title>
        <authorList>
            <person name="Brown C.T."/>
            <person name="Hug L.A."/>
            <person name="Thomas B.C."/>
            <person name="Sharon I."/>
            <person name="Castelle C.J."/>
            <person name="Singh A."/>
            <person name="Wilkins M.J."/>
            <person name="Williams K.H."/>
            <person name="Banfield J.F."/>
        </authorList>
    </citation>
    <scope>NUCLEOTIDE SEQUENCE [LARGE SCALE GENOMIC DNA]</scope>
</reference>
<dbReference type="AlphaFoldDB" id="A0A0G1KTW2"/>
<dbReference type="InterPro" id="IPR013783">
    <property type="entry name" value="Ig-like_fold"/>
</dbReference>
<dbReference type="InterPro" id="IPR051922">
    <property type="entry name" value="Bact_Sporulation_Assoc"/>
</dbReference>
<gene>
    <name evidence="3" type="ORF">VE97_C0008G0008</name>
</gene>
<dbReference type="GO" id="GO:0030288">
    <property type="term" value="C:outer membrane-bounded periplasmic space"/>
    <property type="evidence" value="ECO:0007669"/>
    <property type="project" value="TreeGrafter"/>
</dbReference>
<dbReference type="InterPro" id="IPR013693">
    <property type="entry name" value="SpoIID/LytB_N"/>
</dbReference>
<dbReference type="Pfam" id="PF08486">
    <property type="entry name" value="SpoIID"/>
    <property type="match status" value="1"/>
</dbReference>
<name>A0A0G1KTW2_UNCK3</name>
<dbReference type="NCBIfam" id="TIGR02669">
    <property type="entry name" value="SpoIID_LytB"/>
    <property type="match status" value="1"/>
</dbReference>
<dbReference type="PANTHER" id="PTHR30032:SF4">
    <property type="entry name" value="AMIDASE ENHANCER"/>
    <property type="match status" value="1"/>
</dbReference>
<dbReference type="InterPro" id="IPR032350">
    <property type="entry name" value="Nbr1_FW"/>
</dbReference>
<protein>
    <submittedName>
        <fullName evidence="3">Sporulation protein</fullName>
    </submittedName>
</protein>
<sequence length="657" mass="72317">MKNLQVWQNILIIGLTALGVGQFGLTTHAAGQYQAKWIDQLEGMSVKQGDSVAVWVDVQNTGTATWSNSGANAVKIATIKPRDRMSKFYHSSWLSSNRVAVTIKEQIAPGEVGRFAFTVTAGGAPGKYREYFGLVAEGIAWLDPFYFYIEINIQPAVYTVSWVNQSDSPTMTPGEETVVWIDLKNTGNTAWLNTGDTAVKLGTARSLDRVSAFASSTWLSPNRAAVADKLIQPGETGRFTFTIKAPEQVGTYKEYFRLVVEGVAWMNDLGIYWEIIVNEELVIGKPITVGLSSTTSPMVLISDKGMVVRRGSDKGMVVRIDANKSATVTARNGGYIINISGQVYDVSDWVKFIPLRNSIITVSNEKISSTYNRFRGLLIIRRSALSNNVWMVNELELEDYLKGLAEVPDSWPIEARKAQVVAARTFAVRRIQNPRADIFDLYDDTRDQVYYGHVYETNRPGIAEVVMATTGMIIKYGSDPITAYYFSDSGGATENVENAWNNGNPNLAIPYLKGVTDPYAKPITWEATLSQAYLREIFGKTLEKVGAFSETVTDLIVESRYPSGRLQTLAIVTSTGKRTSVSTATFEALVDTGYVKSTNFTVEKSGAANAPTFVLRGVGWGHGVGMPQWSAYNMAQAGQTFEQILKYFYTGVTIANS</sequence>
<proteinExistence type="predicted"/>